<name>A0A0H3MQU2_ECO7I</name>
<dbReference type="KEGG" id="ect:ECIAI39_1784"/>
<evidence type="ECO:0000313" key="2">
    <source>
        <dbReference type="Proteomes" id="UP000000749"/>
    </source>
</evidence>
<evidence type="ECO:0000313" key="1">
    <source>
        <dbReference type="EMBL" id="CAR17915.1"/>
    </source>
</evidence>
<dbReference type="EMBL" id="CU928164">
    <property type="protein sequence ID" value="CAR17915.1"/>
    <property type="molecule type" value="Genomic_DNA"/>
</dbReference>
<accession>A0A0H3MQU2</accession>
<organism evidence="1 2">
    <name type="scientific">Escherichia coli O7:K1 (strain IAI39 / ExPEC)</name>
    <dbReference type="NCBI Taxonomy" id="585057"/>
    <lineage>
        <taxon>Bacteria</taxon>
        <taxon>Pseudomonadati</taxon>
        <taxon>Pseudomonadota</taxon>
        <taxon>Gammaproteobacteria</taxon>
        <taxon>Enterobacterales</taxon>
        <taxon>Enterobacteriaceae</taxon>
        <taxon>Escherichia</taxon>
    </lineage>
</organism>
<sequence length="54" mass="6465">MPDKNTAQPVLLWTNNHGYLQAWKSRPIKRDYDHILKTLLTNYLQAYNINRCCM</sequence>
<dbReference type="HOGENOM" id="CLU_2824595_0_0_6"/>
<dbReference type="Proteomes" id="UP000000749">
    <property type="component" value="Chromosome"/>
</dbReference>
<proteinExistence type="predicted"/>
<gene>
    <name evidence="1" type="ordered locus">ECIAI39_1784</name>
</gene>
<protein>
    <submittedName>
        <fullName evidence="1">Uncharacterized protein</fullName>
    </submittedName>
</protein>
<reference evidence="2" key="1">
    <citation type="journal article" date="2009" name="PLoS Genet.">
        <title>Organised genome dynamics in the Escherichia coli species results in highly diverse adaptive paths.</title>
        <authorList>
            <person name="Touchon M."/>
            <person name="Hoede C."/>
            <person name="Tenaillon O."/>
            <person name="Barbe V."/>
            <person name="Baeriswyl S."/>
            <person name="Bidet P."/>
            <person name="Bingen E."/>
            <person name="Bonacorsi S."/>
            <person name="Bouchier C."/>
            <person name="Bouvet O."/>
            <person name="Calteau A."/>
            <person name="Chiapello H."/>
            <person name="Clermont O."/>
            <person name="Cruveiller S."/>
            <person name="Danchin A."/>
            <person name="Diard M."/>
            <person name="Dossat C."/>
            <person name="Karoui M.E."/>
            <person name="Frapy E."/>
            <person name="Garry L."/>
            <person name="Ghigo J.M."/>
            <person name="Gilles A.M."/>
            <person name="Johnson J."/>
            <person name="Le Bouguenec C."/>
            <person name="Lescat M."/>
            <person name="Mangenot S."/>
            <person name="Martinez-Jehanne V."/>
            <person name="Matic I."/>
            <person name="Nassif X."/>
            <person name="Oztas S."/>
            <person name="Petit M.A."/>
            <person name="Pichon C."/>
            <person name="Rouy Z."/>
            <person name="Ruf C.S."/>
            <person name="Schneider D."/>
            <person name="Tourret J."/>
            <person name="Vacherie B."/>
            <person name="Vallenet D."/>
            <person name="Medigue C."/>
            <person name="Rocha E.P.C."/>
            <person name="Denamur E."/>
        </authorList>
    </citation>
    <scope>NUCLEOTIDE SEQUENCE [LARGE SCALE GENOMIC DNA]</scope>
    <source>
        <strain evidence="2">IAI39 / ExPEC</strain>
    </source>
</reference>
<dbReference type="AlphaFoldDB" id="A0A0H3MQU2"/>